<feature type="domain" description="Thioredoxin" evidence="5">
    <location>
        <begin position="275"/>
        <end position="418"/>
    </location>
</feature>
<evidence type="ECO:0000256" key="2">
    <source>
        <dbReference type="ARBA" id="ARBA00022748"/>
    </source>
</evidence>
<keyword evidence="7" id="KW-1185">Reference proteome</keyword>
<organism evidence="6 7">
    <name type="scientific">Arcticibacterium luteifluviistationis</name>
    <dbReference type="NCBI Taxonomy" id="1784714"/>
    <lineage>
        <taxon>Bacteria</taxon>
        <taxon>Pseudomonadati</taxon>
        <taxon>Bacteroidota</taxon>
        <taxon>Cytophagia</taxon>
        <taxon>Cytophagales</taxon>
        <taxon>Leadbetterellaceae</taxon>
        <taxon>Arcticibacterium</taxon>
    </lineage>
</organism>
<keyword evidence="4" id="KW-0676">Redox-active center</keyword>
<gene>
    <name evidence="6" type="ORF">DJ013_05125</name>
</gene>
<dbReference type="Gene3D" id="3.40.30.10">
    <property type="entry name" value="Glutaredoxin"/>
    <property type="match status" value="1"/>
</dbReference>
<dbReference type="KEGG" id="als:DJ013_05125"/>
<dbReference type="CDD" id="cd02966">
    <property type="entry name" value="TlpA_like_family"/>
    <property type="match status" value="1"/>
</dbReference>
<dbReference type="SUPFAM" id="SSF52833">
    <property type="entry name" value="Thioredoxin-like"/>
    <property type="match status" value="1"/>
</dbReference>
<name>A0A2Z4G8M1_9BACT</name>
<dbReference type="InterPro" id="IPR012336">
    <property type="entry name" value="Thioredoxin-like_fold"/>
</dbReference>
<dbReference type="RefSeq" id="WP_111370681.1">
    <property type="nucleotide sequence ID" value="NZ_CP029480.1"/>
</dbReference>
<dbReference type="PROSITE" id="PS51352">
    <property type="entry name" value="THIOREDOXIN_2"/>
    <property type="match status" value="1"/>
</dbReference>
<comment type="subcellular location">
    <subcellularLocation>
        <location evidence="1">Cell envelope</location>
    </subcellularLocation>
</comment>
<dbReference type="AlphaFoldDB" id="A0A2Z4G8M1"/>
<dbReference type="GO" id="GO:0017004">
    <property type="term" value="P:cytochrome complex assembly"/>
    <property type="evidence" value="ECO:0007669"/>
    <property type="project" value="UniProtKB-KW"/>
</dbReference>
<dbReference type="InterPro" id="IPR050553">
    <property type="entry name" value="Thioredoxin_ResA/DsbE_sf"/>
</dbReference>
<accession>A0A2Z4G8M1</accession>
<evidence type="ECO:0000256" key="4">
    <source>
        <dbReference type="ARBA" id="ARBA00023284"/>
    </source>
</evidence>
<sequence length="418" mass="48503">MKYKFILFAVLFGSMAFRFPEMVELGTFTSAEDDVYLKASFSQEEHLNEVLKAGENASFAEAFDQKFKEDFDTSLQYENIKKVNVDEWELALFDKRNMQMSFLKNFESYEQLSEEFVDLVQANINYNYWHLLLAYSINNSNSNTGLKQVTSLPRIMTSDLDPQRINNPKRMLSKSYRAFLPYFVIYFNSEENNFKKYADGVLSMKDKAEYASKYLKGDVLDYTLTELIEKSHKTLSSSSFRYWTSQIYCQNLQNYLSDGFYSDVVKAETERAEKVVEVEKSKNGNLPAIMDLEDKAFTFEKYKGKVIYVDFWASWCGPCRKEFPASRAMHESLSSKQKKDIVFLYISIDEDLEKWRGAVEKLGLEEFGENGHSYEVSGRYQVSSIPRYMIIDKKGNLVNDKAPRPSSAETLPALLELL</sequence>
<dbReference type="OrthoDB" id="6399635at2"/>
<evidence type="ECO:0000313" key="6">
    <source>
        <dbReference type="EMBL" id="AWV97579.1"/>
    </source>
</evidence>
<proteinExistence type="predicted"/>
<dbReference type="PANTHER" id="PTHR42852">
    <property type="entry name" value="THIOL:DISULFIDE INTERCHANGE PROTEIN DSBE"/>
    <property type="match status" value="1"/>
</dbReference>
<dbReference type="Pfam" id="PF13905">
    <property type="entry name" value="Thioredoxin_8"/>
    <property type="match status" value="1"/>
</dbReference>
<dbReference type="GO" id="GO:0030313">
    <property type="term" value="C:cell envelope"/>
    <property type="evidence" value="ECO:0007669"/>
    <property type="project" value="UniProtKB-SubCell"/>
</dbReference>
<keyword evidence="2" id="KW-0201">Cytochrome c-type biogenesis</keyword>
<evidence type="ECO:0000313" key="7">
    <source>
        <dbReference type="Proteomes" id="UP000249873"/>
    </source>
</evidence>
<dbReference type="InterPro" id="IPR013766">
    <property type="entry name" value="Thioredoxin_domain"/>
</dbReference>
<protein>
    <recommendedName>
        <fullName evidence="5">Thioredoxin domain-containing protein</fullName>
    </recommendedName>
</protein>
<evidence type="ECO:0000256" key="3">
    <source>
        <dbReference type="ARBA" id="ARBA00023157"/>
    </source>
</evidence>
<evidence type="ECO:0000259" key="5">
    <source>
        <dbReference type="PROSITE" id="PS51352"/>
    </source>
</evidence>
<reference evidence="6 7" key="1">
    <citation type="submission" date="2018-05" db="EMBL/GenBank/DDBJ databases">
        <title>Complete genome sequence of Arcticibacterium luteifluviistationis SM1504T, a cytophagaceae bacterium isolated from Arctic surface seawater.</title>
        <authorList>
            <person name="Li Y."/>
            <person name="Qin Q.-L."/>
        </authorList>
    </citation>
    <scope>NUCLEOTIDE SEQUENCE [LARGE SCALE GENOMIC DNA]</scope>
    <source>
        <strain evidence="6 7">SM1504</strain>
    </source>
</reference>
<dbReference type="PANTHER" id="PTHR42852:SF6">
    <property type="entry name" value="THIOL:DISULFIDE INTERCHANGE PROTEIN DSBE"/>
    <property type="match status" value="1"/>
</dbReference>
<dbReference type="EMBL" id="CP029480">
    <property type="protein sequence ID" value="AWV97579.1"/>
    <property type="molecule type" value="Genomic_DNA"/>
</dbReference>
<dbReference type="InterPro" id="IPR036249">
    <property type="entry name" value="Thioredoxin-like_sf"/>
</dbReference>
<keyword evidence="3" id="KW-1015">Disulfide bond</keyword>
<evidence type="ECO:0000256" key="1">
    <source>
        <dbReference type="ARBA" id="ARBA00004196"/>
    </source>
</evidence>
<dbReference type="Proteomes" id="UP000249873">
    <property type="component" value="Chromosome"/>
</dbReference>